<dbReference type="GO" id="GO:0046578">
    <property type="term" value="P:regulation of Ras protein signal transduction"/>
    <property type="evidence" value="ECO:0007669"/>
    <property type="project" value="TreeGrafter"/>
</dbReference>
<dbReference type="Proteomes" id="UP000092321">
    <property type="component" value="Unassembled WGS sequence"/>
</dbReference>
<comment type="caution">
    <text evidence="1">The sequence shown here is derived from an EMBL/GenBank/DDBJ whole genome shotgun (WGS) entry which is preliminary data.</text>
</comment>
<sequence>MDNIEKVFTQTFAKTKDATIPNGTFSIIFPSTNKTAHYGTQLKASDCKSLPLVEVEIPSTSIAKKYTLIMTDIDASAEGCHYLTTNLQPTPSTKKENLIIKNYDSENIVDILPYVPPGPRIEQNHAYVWLLFEGVPEMEHALKVRDCRRGYGMNEKGFGAEWFKKVSGLGDLLAFDYHYVKNDAA</sequence>
<gene>
    <name evidence="1" type="ORF">HANVADRAFT_53140</name>
</gene>
<evidence type="ECO:0000313" key="1">
    <source>
        <dbReference type="EMBL" id="OBA26399.1"/>
    </source>
</evidence>
<accession>A0A1B7TCC9</accession>
<dbReference type="InterPro" id="IPR036610">
    <property type="entry name" value="PEBP-like_sf"/>
</dbReference>
<dbReference type="SUPFAM" id="SSF49777">
    <property type="entry name" value="PEBP-like"/>
    <property type="match status" value="1"/>
</dbReference>
<evidence type="ECO:0000313" key="2">
    <source>
        <dbReference type="Proteomes" id="UP000092321"/>
    </source>
</evidence>
<dbReference type="EMBL" id="LXPE01000018">
    <property type="protein sequence ID" value="OBA26399.1"/>
    <property type="molecule type" value="Genomic_DNA"/>
</dbReference>
<dbReference type="GO" id="GO:0030162">
    <property type="term" value="P:regulation of proteolysis"/>
    <property type="evidence" value="ECO:0007669"/>
    <property type="project" value="TreeGrafter"/>
</dbReference>
<dbReference type="PANTHER" id="PTHR11362:SF148">
    <property type="entry name" value="CARBOXYPEPTIDASE Y INHIBITOR"/>
    <property type="match status" value="1"/>
</dbReference>
<keyword evidence="2" id="KW-1185">Reference proteome</keyword>
<dbReference type="GO" id="GO:0030414">
    <property type="term" value="F:peptidase inhibitor activity"/>
    <property type="evidence" value="ECO:0007669"/>
    <property type="project" value="TreeGrafter"/>
</dbReference>
<dbReference type="Gene3D" id="3.90.280.10">
    <property type="entry name" value="PEBP-like"/>
    <property type="match status" value="1"/>
</dbReference>
<dbReference type="AlphaFoldDB" id="A0A1B7TCC9"/>
<proteinExistence type="predicted"/>
<dbReference type="InterPro" id="IPR035810">
    <property type="entry name" value="PEBP_euk"/>
</dbReference>
<name>A0A1B7TCC9_9ASCO</name>
<reference evidence="2" key="1">
    <citation type="journal article" date="2016" name="Proc. Natl. Acad. Sci. U.S.A.">
        <title>Comparative genomics of biotechnologically important yeasts.</title>
        <authorList>
            <person name="Riley R."/>
            <person name="Haridas S."/>
            <person name="Wolfe K.H."/>
            <person name="Lopes M.R."/>
            <person name="Hittinger C.T."/>
            <person name="Goeker M."/>
            <person name="Salamov A.A."/>
            <person name="Wisecaver J.H."/>
            <person name="Long T.M."/>
            <person name="Calvey C.H."/>
            <person name="Aerts A.L."/>
            <person name="Barry K.W."/>
            <person name="Choi C."/>
            <person name="Clum A."/>
            <person name="Coughlan A.Y."/>
            <person name="Deshpande S."/>
            <person name="Douglass A.P."/>
            <person name="Hanson S.J."/>
            <person name="Klenk H.-P."/>
            <person name="LaButti K.M."/>
            <person name="Lapidus A."/>
            <person name="Lindquist E.A."/>
            <person name="Lipzen A.M."/>
            <person name="Meier-Kolthoff J.P."/>
            <person name="Ohm R.A."/>
            <person name="Otillar R.P."/>
            <person name="Pangilinan J.L."/>
            <person name="Peng Y."/>
            <person name="Rokas A."/>
            <person name="Rosa C.A."/>
            <person name="Scheuner C."/>
            <person name="Sibirny A.A."/>
            <person name="Slot J.C."/>
            <person name="Stielow J.B."/>
            <person name="Sun H."/>
            <person name="Kurtzman C.P."/>
            <person name="Blackwell M."/>
            <person name="Grigoriev I.V."/>
            <person name="Jeffries T.W."/>
        </authorList>
    </citation>
    <scope>NUCLEOTIDE SEQUENCE [LARGE SCALE GENOMIC DNA]</scope>
    <source>
        <strain evidence="2">NRRL Y-1626</strain>
    </source>
</reference>
<dbReference type="InterPro" id="IPR008914">
    <property type="entry name" value="PEBP"/>
</dbReference>
<dbReference type="PANTHER" id="PTHR11362">
    <property type="entry name" value="PHOSPHATIDYLETHANOLAMINE-BINDING PROTEIN"/>
    <property type="match status" value="1"/>
</dbReference>
<protein>
    <submittedName>
        <fullName evidence="1">PEBP-like protein</fullName>
    </submittedName>
</protein>
<dbReference type="Pfam" id="PF01161">
    <property type="entry name" value="PBP"/>
    <property type="match status" value="1"/>
</dbReference>
<dbReference type="OrthoDB" id="2506647at2759"/>
<dbReference type="GO" id="GO:0005543">
    <property type="term" value="F:phospholipid binding"/>
    <property type="evidence" value="ECO:0007669"/>
    <property type="project" value="TreeGrafter"/>
</dbReference>
<organism evidence="1 2">
    <name type="scientific">Hanseniaspora valbyensis NRRL Y-1626</name>
    <dbReference type="NCBI Taxonomy" id="766949"/>
    <lineage>
        <taxon>Eukaryota</taxon>
        <taxon>Fungi</taxon>
        <taxon>Dikarya</taxon>
        <taxon>Ascomycota</taxon>
        <taxon>Saccharomycotina</taxon>
        <taxon>Saccharomycetes</taxon>
        <taxon>Saccharomycodales</taxon>
        <taxon>Saccharomycodaceae</taxon>
        <taxon>Hanseniaspora</taxon>
    </lineage>
</organism>